<dbReference type="AlphaFoldDB" id="A0A3M8D929"/>
<dbReference type="Gene3D" id="3.40.50.1950">
    <property type="entry name" value="Flavin prenyltransferase-like"/>
    <property type="match status" value="1"/>
</dbReference>
<dbReference type="NCBIfam" id="NF004685">
    <property type="entry name" value="PRK06029.1"/>
    <property type="match status" value="1"/>
</dbReference>
<proteinExistence type="inferred from homology"/>
<dbReference type="EMBL" id="RHHQ01000017">
    <property type="protein sequence ID" value="RNB84640.1"/>
    <property type="molecule type" value="Genomic_DNA"/>
</dbReference>
<feature type="binding site" evidence="7">
    <location>
        <position position="152"/>
    </location>
    <ligand>
        <name>dimethylallyl phosphate</name>
        <dbReference type="ChEBI" id="CHEBI:88052"/>
    </ligand>
</feature>
<feature type="domain" description="Flavoprotein" evidence="8">
    <location>
        <begin position="2"/>
        <end position="171"/>
    </location>
</feature>
<comment type="caution">
    <text evidence="9">The sequence shown here is derived from an EMBL/GenBank/DDBJ whole genome shotgun (WGS) entry which is preliminary data.</text>
</comment>
<organism evidence="9 10">
    <name type="scientific">Brevibacillus fluminis</name>
    <dbReference type="NCBI Taxonomy" id="511487"/>
    <lineage>
        <taxon>Bacteria</taxon>
        <taxon>Bacillati</taxon>
        <taxon>Bacillota</taxon>
        <taxon>Bacilli</taxon>
        <taxon>Bacillales</taxon>
        <taxon>Paenibacillaceae</taxon>
        <taxon>Brevibacillus</taxon>
    </lineage>
</organism>
<evidence type="ECO:0000256" key="4">
    <source>
        <dbReference type="ARBA" id="ARBA00022679"/>
    </source>
</evidence>
<evidence type="ECO:0000313" key="9">
    <source>
        <dbReference type="EMBL" id="RNB84640.1"/>
    </source>
</evidence>
<evidence type="ECO:0000256" key="7">
    <source>
        <dbReference type="HAMAP-Rule" id="MF_01984"/>
    </source>
</evidence>
<protein>
    <recommendedName>
        <fullName evidence="7">Flavin prenyltransferase UbiX</fullName>
        <ecNumber evidence="7">2.5.1.129</ecNumber>
    </recommendedName>
</protein>
<feature type="binding site" evidence="7">
    <location>
        <position position="36"/>
    </location>
    <ligand>
        <name>FMN</name>
        <dbReference type="ChEBI" id="CHEBI:58210"/>
    </ligand>
</feature>
<feature type="binding site" evidence="7">
    <location>
        <begin position="10"/>
        <end position="12"/>
    </location>
    <ligand>
        <name>FMN</name>
        <dbReference type="ChEBI" id="CHEBI:58210"/>
    </ligand>
</feature>
<dbReference type="PANTHER" id="PTHR43374:SF1">
    <property type="entry name" value="FLAVIN PRENYLTRANSFERASE PAD1, MITOCHONDRIAL"/>
    <property type="match status" value="1"/>
</dbReference>
<accession>A0A3M8D929</accession>
<dbReference type="Pfam" id="PF02441">
    <property type="entry name" value="Flavoprotein"/>
    <property type="match status" value="1"/>
</dbReference>
<reference evidence="9 10" key="1">
    <citation type="submission" date="2018-10" db="EMBL/GenBank/DDBJ databases">
        <title>Phylogenomics of Brevibacillus.</title>
        <authorList>
            <person name="Dunlap C."/>
        </authorList>
    </citation>
    <scope>NUCLEOTIDE SEQUENCE [LARGE SCALE GENOMIC DNA]</scope>
    <source>
        <strain evidence="9 10">JCM 15716</strain>
    </source>
</reference>
<comment type="catalytic activity">
    <reaction evidence="5 7">
        <text>dimethylallyl phosphate + FMNH2 = prenylated FMNH2 + phosphate</text>
        <dbReference type="Rhea" id="RHEA:37743"/>
        <dbReference type="ChEBI" id="CHEBI:43474"/>
        <dbReference type="ChEBI" id="CHEBI:57618"/>
        <dbReference type="ChEBI" id="CHEBI:87467"/>
        <dbReference type="ChEBI" id="CHEBI:88052"/>
        <dbReference type="EC" id="2.5.1.129"/>
    </reaction>
</comment>
<dbReference type="NCBIfam" id="TIGR00421">
    <property type="entry name" value="ubiX_pad"/>
    <property type="match status" value="1"/>
</dbReference>
<evidence type="ECO:0000256" key="2">
    <source>
        <dbReference type="ARBA" id="ARBA00022630"/>
    </source>
</evidence>
<dbReference type="OrthoDB" id="9781577at2"/>
<keyword evidence="4 7" id="KW-0808">Transferase</keyword>
<evidence type="ECO:0000259" key="8">
    <source>
        <dbReference type="Pfam" id="PF02441"/>
    </source>
</evidence>
<name>A0A3M8D929_9BACL</name>
<dbReference type="GO" id="GO:0016831">
    <property type="term" value="F:carboxy-lyase activity"/>
    <property type="evidence" value="ECO:0007669"/>
    <property type="project" value="TreeGrafter"/>
</dbReference>
<comment type="similarity">
    <text evidence="6 7">Belongs to the UbiX/PAD1 family.</text>
</comment>
<feature type="binding site" evidence="7">
    <location>
        <position position="168"/>
    </location>
    <ligand>
        <name>dimethylallyl phosphate</name>
        <dbReference type="ChEBI" id="CHEBI:88052"/>
    </ligand>
</feature>
<feature type="binding site" evidence="7">
    <location>
        <position position="122"/>
    </location>
    <ligand>
        <name>FMN</name>
        <dbReference type="ChEBI" id="CHEBI:58210"/>
    </ligand>
</feature>
<dbReference type="GO" id="GO:0106141">
    <property type="term" value="F:flavin prenyltransferase activity"/>
    <property type="evidence" value="ECO:0007669"/>
    <property type="project" value="UniProtKB-EC"/>
</dbReference>
<keyword evidence="1 7" id="KW-0637">Prenyltransferase</keyword>
<dbReference type="EC" id="2.5.1.129" evidence="7"/>
<gene>
    <name evidence="7" type="primary">ubiX</name>
    <name evidence="9" type="ORF">EDM56_21285</name>
</gene>
<dbReference type="PANTHER" id="PTHR43374">
    <property type="entry name" value="FLAVIN PRENYLTRANSFERASE"/>
    <property type="match status" value="1"/>
</dbReference>
<evidence type="ECO:0000256" key="1">
    <source>
        <dbReference type="ARBA" id="ARBA00022602"/>
    </source>
</evidence>
<dbReference type="InterPro" id="IPR036551">
    <property type="entry name" value="Flavin_trans-like"/>
</dbReference>
<dbReference type="HAMAP" id="MF_01984">
    <property type="entry name" value="ubiX_pad"/>
    <property type="match status" value="1"/>
</dbReference>
<dbReference type="InterPro" id="IPR003382">
    <property type="entry name" value="Flavoprotein"/>
</dbReference>
<evidence type="ECO:0000256" key="5">
    <source>
        <dbReference type="ARBA" id="ARBA00050612"/>
    </source>
</evidence>
<sequence length="191" mass="20997">MMKIIVGMSGATGAILGIKMLQMLKEAGIETHAVISPWAQANIQYETSYTIKEVEGIADATYGYKDLAASISSGSFQVDGMVVAPCSMKTLASIRMGLSDNLLARAADVILKERRKLVLVTREMPLNDIHLEHMLALSRMGTTIMPPMLTFYNHPVTIDDLVTHVVMRTMDQFGIHPSSSPGKRWQGMKQT</sequence>
<dbReference type="InterPro" id="IPR004507">
    <property type="entry name" value="UbiX-like"/>
</dbReference>
<comment type="function">
    <text evidence="7">Flavin prenyltransferase that catalyzes the synthesis of the prenylated FMN cofactor (prenyl-FMN) for 4-hydroxy-3-polyprenylbenzoic acid decarboxylase UbiD. The prenyltransferase is metal-independent and links a dimethylallyl moiety from dimethylallyl monophosphate (DMAP) to the flavin N5 and C6 atoms of FMN.</text>
</comment>
<evidence type="ECO:0000256" key="3">
    <source>
        <dbReference type="ARBA" id="ARBA00022643"/>
    </source>
</evidence>
<evidence type="ECO:0000313" key="10">
    <source>
        <dbReference type="Proteomes" id="UP000271031"/>
    </source>
</evidence>
<evidence type="ECO:0000256" key="6">
    <source>
        <dbReference type="ARBA" id="ARBA00060793"/>
    </source>
</evidence>
<dbReference type="SUPFAM" id="SSF52507">
    <property type="entry name" value="Homo-oligomeric flavin-containing Cys decarboxylases, HFCD"/>
    <property type="match status" value="1"/>
</dbReference>
<comment type="caution">
    <text evidence="7">Lacks conserved residue(s) required for the propagation of feature annotation.</text>
</comment>
<keyword evidence="10" id="KW-1185">Reference proteome</keyword>
<keyword evidence="3 7" id="KW-0288">FMN</keyword>
<dbReference type="Proteomes" id="UP000271031">
    <property type="component" value="Unassembled WGS sequence"/>
</dbReference>
<feature type="binding site" evidence="7">
    <location>
        <begin position="87"/>
        <end position="90"/>
    </location>
    <ligand>
        <name>FMN</name>
        <dbReference type="ChEBI" id="CHEBI:58210"/>
    </ligand>
</feature>
<dbReference type="FunFam" id="3.40.50.1950:FF:000001">
    <property type="entry name" value="Flavin prenyltransferase UbiX"/>
    <property type="match status" value="1"/>
</dbReference>
<keyword evidence="2 7" id="KW-0285">Flavoprotein</keyword>